<keyword evidence="2" id="KW-1185">Reference proteome</keyword>
<evidence type="ECO:0000313" key="2">
    <source>
        <dbReference type="Proteomes" id="UP000031671"/>
    </source>
</evidence>
<dbReference type="Proteomes" id="UP000031671">
    <property type="component" value="Unassembled WGS sequence"/>
</dbReference>
<name>A0A0B8NST9_9VIBR</name>
<dbReference type="AlphaFoldDB" id="A0A0B8NST9"/>
<sequence length="309" mass="35439">MGRVIIFAPTYDPDIGGNIVLHKLCHICRQLGYDAYLYPTHDVCNMSGFSYSALMNRIKSSLKSIFVGYKVNEAFSTPIFNGKLNSEDVVVYPEVTYGNPLKAKNVVRWLLNKPGFFTDNFCFGPNELYFKFDHGLIDNVKTNSSKLSHKILSITHIPFEIYNMENIDIREGVAYSVRKGKHKVLDQHPRDSICIDGLSHIKVASIFKSVKLFISYDTYSAYSLFAALCGCDVVVIPDKNVTIEQWYPDELNRLGIAYGFEDLQRARDTLHLLLPYRKEKEQVQLMATEECLLEMESFFSTELKYKLFI</sequence>
<accession>A0A0B8NST9</accession>
<comment type="caution">
    <text evidence="1">The sequence shown here is derived from an EMBL/GenBank/DDBJ whole genome shotgun (WGS) entry which is preliminary data.</text>
</comment>
<reference evidence="1 2" key="1">
    <citation type="submission" date="2015-01" db="EMBL/GenBank/DDBJ databases">
        <title>Vibrio sp. C1 JCM 19231 whole genome shotgun sequence.</title>
        <authorList>
            <person name="Sawabe T."/>
            <person name="Meirelles P."/>
            <person name="Feng G."/>
            <person name="Sayaka M."/>
            <person name="Hattori M."/>
            <person name="Ohkuma M."/>
        </authorList>
    </citation>
    <scope>NUCLEOTIDE SEQUENCE [LARGE SCALE GENOMIC DNA]</scope>
    <source>
        <strain evidence="2">JCM 19231</strain>
    </source>
</reference>
<reference evidence="1 2" key="2">
    <citation type="submission" date="2015-01" db="EMBL/GenBank/DDBJ databases">
        <authorList>
            <consortium name="NBRP consortium"/>
            <person name="Sawabe T."/>
            <person name="Meirelles P."/>
            <person name="Feng G."/>
            <person name="Sayaka M."/>
            <person name="Hattori M."/>
            <person name="Ohkuma M."/>
        </authorList>
    </citation>
    <scope>NUCLEOTIDE SEQUENCE [LARGE SCALE GENOMIC DNA]</scope>
    <source>
        <strain evidence="2">JCM 19231</strain>
    </source>
</reference>
<organism evidence="1 2">
    <name type="scientific">Vibrio ishigakensis</name>
    <dbReference type="NCBI Taxonomy" id="1481914"/>
    <lineage>
        <taxon>Bacteria</taxon>
        <taxon>Pseudomonadati</taxon>
        <taxon>Pseudomonadota</taxon>
        <taxon>Gammaproteobacteria</taxon>
        <taxon>Vibrionales</taxon>
        <taxon>Vibrionaceae</taxon>
        <taxon>Vibrio</taxon>
    </lineage>
</organism>
<evidence type="ECO:0000313" key="1">
    <source>
        <dbReference type="EMBL" id="GAM56911.1"/>
    </source>
</evidence>
<gene>
    <name evidence="1" type="ORF">JCM19231_2059</name>
</gene>
<protein>
    <submittedName>
        <fullName evidence="1">WavQ</fullName>
    </submittedName>
</protein>
<dbReference type="EMBL" id="BBRZ01000039">
    <property type="protein sequence ID" value="GAM56911.1"/>
    <property type="molecule type" value="Genomic_DNA"/>
</dbReference>
<dbReference type="RefSeq" id="WP_261835853.1">
    <property type="nucleotide sequence ID" value="NZ_AP024882.1"/>
</dbReference>
<proteinExistence type="predicted"/>